<keyword evidence="1" id="KW-1133">Transmembrane helix</keyword>
<gene>
    <name evidence="2" type="ORF">TELCIR_10088</name>
</gene>
<protein>
    <submittedName>
        <fullName evidence="2">Uncharacterized protein</fullName>
    </submittedName>
</protein>
<keyword evidence="1" id="KW-0812">Transmembrane</keyword>
<dbReference type="OrthoDB" id="5844120at2759"/>
<dbReference type="Proteomes" id="UP000230423">
    <property type="component" value="Unassembled WGS sequence"/>
</dbReference>
<evidence type="ECO:0000313" key="2">
    <source>
        <dbReference type="EMBL" id="PIO68139.1"/>
    </source>
</evidence>
<dbReference type="AlphaFoldDB" id="A0A2G9UD27"/>
<reference evidence="2 3" key="1">
    <citation type="submission" date="2015-09" db="EMBL/GenBank/DDBJ databases">
        <title>Draft genome of the parasitic nematode Teladorsagia circumcincta isolate WARC Sus (inbred).</title>
        <authorList>
            <person name="Mitreva M."/>
        </authorList>
    </citation>
    <scope>NUCLEOTIDE SEQUENCE [LARGE SCALE GENOMIC DNA]</scope>
    <source>
        <strain evidence="2 3">S</strain>
    </source>
</reference>
<sequence length="396" mass="44867">MEGMNGSDAERSSTWFQSVHLMFSNAPPLPPRTSSNPKVTFKGISVITLAIYYWRDRGLYEELIDYLDKTISISKINYNHILGLYSLSDKEANVLSDERTIVLSVGVLYCICEVHLFTFMLMPYSAALPNSTEQLLNHAIPHNPGGLMQMEQRLGCTFDHNLYAANKRRMNPRKRFSERKRIEEIASRHSIGQVDAALLNSFEPDKSLQDGYPANTCDPQIESSFIPRFVLVLLLILRLLPIVVCALLLAKRTPLSESFAVLVEKLSPTRKQTRLYLKKDHYSSVNVEKKLAPPLTNPPRYNNAAYFATSGALGVSSSRSSDISRLDAGEMFRMPLYVTRLAQFPYFFKLITLFACFANFVLYAADFVIYLRMWMADQRAARADGATYEYPSYGAP</sequence>
<dbReference type="EMBL" id="KZ347242">
    <property type="protein sequence ID" value="PIO68139.1"/>
    <property type="molecule type" value="Genomic_DNA"/>
</dbReference>
<proteinExistence type="predicted"/>
<evidence type="ECO:0000256" key="1">
    <source>
        <dbReference type="SAM" id="Phobius"/>
    </source>
</evidence>
<feature type="transmembrane region" description="Helical" evidence="1">
    <location>
        <begin position="346"/>
        <end position="371"/>
    </location>
</feature>
<evidence type="ECO:0000313" key="3">
    <source>
        <dbReference type="Proteomes" id="UP000230423"/>
    </source>
</evidence>
<feature type="transmembrane region" description="Helical" evidence="1">
    <location>
        <begin position="229"/>
        <end position="250"/>
    </location>
</feature>
<organism evidence="2 3">
    <name type="scientific">Teladorsagia circumcincta</name>
    <name type="common">Brown stomach worm</name>
    <name type="synonym">Ostertagia circumcincta</name>
    <dbReference type="NCBI Taxonomy" id="45464"/>
    <lineage>
        <taxon>Eukaryota</taxon>
        <taxon>Metazoa</taxon>
        <taxon>Ecdysozoa</taxon>
        <taxon>Nematoda</taxon>
        <taxon>Chromadorea</taxon>
        <taxon>Rhabditida</taxon>
        <taxon>Rhabditina</taxon>
        <taxon>Rhabditomorpha</taxon>
        <taxon>Strongyloidea</taxon>
        <taxon>Trichostrongylidae</taxon>
        <taxon>Teladorsagia</taxon>
    </lineage>
</organism>
<accession>A0A2G9UD27</accession>
<keyword evidence="3" id="KW-1185">Reference proteome</keyword>
<keyword evidence="1" id="KW-0472">Membrane</keyword>
<feature type="transmembrane region" description="Helical" evidence="1">
    <location>
        <begin position="101"/>
        <end position="122"/>
    </location>
</feature>
<name>A0A2G9UD27_TELCI</name>